<dbReference type="SMART" id="SM00487">
    <property type="entry name" value="DEXDc"/>
    <property type="match status" value="1"/>
</dbReference>
<dbReference type="OrthoDB" id="366844at2"/>
<dbReference type="GO" id="GO:0004386">
    <property type="term" value="F:helicase activity"/>
    <property type="evidence" value="ECO:0007669"/>
    <property type="project" value="InterPro"/>
</dbReference>
<dbReference type="InterPro" id="IPR014001">
    <property type="entry name" value="Helicase_ATP-bd"/>
</dbReference>
<evidence type="ECO:0000313" key="3">
    <source>
        <dbReference type="Proteomes" id="UP000063964"/>
    </source>
</evidence>
<dbReference type="KEGG" id="doa:AXF15_08145"/>
<dbReference type="GO" id="GO:0016818">
    <property type="term" value="F:hydrolase activity, acting on acid anhydrides, in phosphorus-containing anhydrides"/>
    <property type="evidence" value="ECO:0007669"/>
    <property type="project" value="InterPro"/>
</dbReference>
<dbReference type="InterPro" id="IPR006555">
    <property type="entry name" value="ATP-dep_Helicase_C"/>
</dbReference>
<dbReference type="SMART" id="SM00491">
    <property type="entry name" value="HELICc2"/>
    <property type="match status" value="1"/>
</dbReference>
<dbReference type="EMBL" id="CP014230">
    <property type="protein sequence ID" value="AMD93069.1"/>
    <property type="molecule type" value="Genomic_DNA"/>
</dbReference>
<protein>
    <recommendedName>
        <fullName evidence="1">Helicase ATP-binding domain-containing protein</fullName>
    </recommendedName>
</protein>
<name>A0A0X8JQI7_9BACT</name>
<dbReference type="PROSITE" id="PS51192">
    <property type="entry name" value="HELICASE_ATP_BIND_1"/>
    <property type="match status" value="1"/>
</dbReference>
<dbReference type="RefSeq" id="WP_066605800.1">
    <property type="nucleotide sequence ID" value="NZ_CP014230.1"/>
</dbReference>
<reference evidence="3" key="1">
    <citation type="submission" date="2016-02" db="EMBL/GenBank/DDBJ databases">
        <authorList>
            <person name="Holder M.E."/>
            <person name="Ajami N.J."/>
            <person name="Petrosino J.F."/>
        </authorList>
    </citation>
    <scope>NUCLEOTIDE SEQUENCE [LARGE SCALE GENOMIC DNA]</scope>
    <source>
        <strain evidence="3">DSM 12838</strain>
    </source>
</reference>
<dbReference type="SUPFAM" id="SSF52540">
    <property type="entry name" value="P-loop containing nucleoside triphosphate hydrolases"/>
    <property type="match status" value="1"/>
</dbReference>
<evidence type="ECO:0000259" key="1">
    <source>
        <dbReference type="PROSITE" id="PS51192"/>
    </source>
</evidence>
<dbReference type="InterPro" id="IPR011545">
    <property type="entry name" value="DEAD/DEAH_box_helicase_dom"/>
</dbReference>
<dbReference type="GO" id="GO:0006139">
    <property type="term" value="P:nucleobase-containing compound metabolic process"/>
    <property type="evidence" value="ECO:0007669"/>
    <property type="project" value="InterPro"/>
</dbReference>
<feature type="domain" description="Helicase ATP-binding" evidence="1">
    <location>
        <begin position="42"/>
        <end position="312"/>
    </location>
</feature>
<dbReference type="Pfam" id="PF13307">
    <property type="entry name" value="Helicase_C_2"/>
    <property type="match status" value="1"/>
</dbReference>
<dbReference type="Gene3D" id="3.40.50.300">
    <property type="entry name" value="P-loop containing nucleotide triphosphate hydrolases"/>
    <property type="match status" value="2"/>
</dbReference>
<dbReference type="GO" id="GO:0003676">
    <property type="term" value="F:nucleic acid binding"/>
    <property type="evidence" value="ECO:0007669"/>
    <property type="project" value="InterPro"/>
</dbReference>
<organism evidence="2 3">
    <name type="scientific">Desulfomicrobium orale DSM 12838</name>
    <dbReference type="NCBI Taxonomy" id="888061"/>
    <lineage>
        <taxon>Bacteria</taxon>
        <taxon>Pseudomonadati</taxon>
        <taxon>Thermodesulfobacteriota</taxon>
        <taxon>Desulfovibrionia</taxon>
        <taxon>Desulfovibrionales</taxon>
        <taxon>Desulfomicrobiaceae</taxon>
        <taxon>Desulfomicrobium</taxon>
    </lineage>
</organism>
<dbReference type="Proteomes" id="UP000063964">
    <property type="component" value="Chromosome"/>
</dbReference>
<dbReference type="AlphaFoldDB" id="A0A0X8JQI7"/>
<dbReference type="CDD" id="cd00046">
    <property type="entry name" value="SF2-N"/>
    <property type="match status" value="1"/>
</dbReference>
<proteinExistence type="predicted"/>
<accession>A0A0X8JQI7</accession>
<sequence length="871" mass="98100">MAFKIPQKSSVSIKDPESLFRDLRERTVEGLLAQQADMLRKYMEHVDKPDIALELPTGSGKTLVGLLIAEWRRRTKQERCVLLCPTKQLVHQVVEQAKEKYGINALDFSGSKHQYPEADKTAFNNCESIGVATYSALFNTNPFFSDVHTLIFDDAHAAENYVSSFWSLEVRRYQDESTFDAIWQIIAPYTTENDQLRYDQGNEGSLDTSFVNKVPTPYLLECRTALTAAIDNASRDDESPEEYGYRWRMIRDHLHACHLYYSSNSILIRPLIAPTKSFAPFQNARQRIYMSATLGEGGDLERIFGRKKIERIPAPEGWDKQGIGRRFFVFPMRNWDEADSLSLAISWTTKFDRALVLTPSNRDTDKVRKAIGALPTTQDHTLFDAAQLEASKKSFTQSSSAIAVLANRYDGIDLIGDECRYLIIYDLPESTNLQERFIISRLGASVLFRVRIRTRITQAVGRCTRSSTDYALVVIIGDKVHQYFHMPEKRETLHPELQAEVNFGVEQSKVDNSSELGDNIDIFVDHGEEWRSADDYILRTRGELTQSPIPSAKQLQDSVIHEVKFHDAFWSGDFDSALSSAKDVLAHLAGGDDLKGYSALWNYLAGSAAYQAKQPQVAQEHFSAAFSCASTLPWLKQIQKLLSNQAQEVPVEVIYGERIERIEGVLERFGKSGSVKIEKYFQAIREGLSSTEAKSFEAAQVKLGCLLGFESGNTERSGDPDPWWIFGRQGVIFEDYTATGENPVISKNKTLQAKAHPDTLAAKYPGVSFSVVFCSTSDKLDDAAKPHTGDVFYISVEDFKKFSEECMTTMRALWDSFQSPGVIEWRERAARKLVEAKLRSDDILARLKSKKLSSLAGGGQKRPASKLSSTF</sequence>
<keyword evidence="3" id="KW-1185">Reference proteome</keyword>
<gene>
    <name evidence="2" type="ORF">AXF15_08145</name>
</gene>
<dbReference type="Pfam" id="PF00270">
    <property type="entry name" value="DEAD"/>
    <property type="match status" value="1"/>
</dbReference>
<evidence type="ECO:0000313" key="2">
    <source>
        <dbReference type="EMBL" id="AMD93069.1"/>
    </source>
</evidence>
<dbReference type="STRING" id="888061.AXF15_08145"/>
<dbReference type="InterPro" id="IPR027417">
    <property type="entry name" value="P-loop_NTPase"/>
</dbReference>
<dbReference type="GO" id="GO:0005524">
    <property type="term" value="F:ATP binding"/>
    <property type="evidence" value="ECO:0007669"/>
    <property type="project" value="InterPro"/>
</dbReference>